<dbReference type="PANTHER" id="PTHR30146">
    <property type="entry name" value="LACI-RELATED TRANSCRIPTIONAL REPRESSOR"/>
    <property type="match status" value="1"/>
</dbReference>
<evidence type="ECO:0000256" key="2">
    <source>
        <dbReference type="ARBA" id="ARBA00023125"/>
    </source>
</evidence>
<feature type="domain" description="HTH cro/C1-type" evidence="5">
    <location>
        <begin position="4"/>
        <end position="56"/>
    </location>
</feature>
<dbReference type="CDD" id="cd01575">
    <property type="entry name" value="PBP1_GntR"/>
    <property type="match status" value="1"/>
</dbReference>
<sequence length="355" mass="39640">MAKRQRRGSQRITMGDVARLADVSPSTVSLYLRRPDEVSARRAELIQSAIDRLGYLPNVMAGGLASSTSRVIGVIVPTITNSFFSETLETLERHLRDAGYQLLIGNTEFDATREEELVRSILSWNPAGLVLTGFGHSRQTQRLLSQSGIPVVEMWDYGQTGLDMVVGFSHHDCGRLIAEHLLAQERLQTAFISTRFQRDVRARDRYHGFRNTIEAAGGTVVLRELSGRSHAEETGQLTNELLRDHPDTAAIACSNDMVALGVMFECQRQRLEIPADIALAGFGNLDFTTSTVPPLTTIEPPRHEIGQRTARLLLDSLTRRIDDDERRLDLGVRLIVRQSTQDNACALRDDHDRMP</sequence>
<evidence type="ECO:0000259" key="4">
    <source>
        <dbReference type="PROSITE" id="PS50932"/>
    </source>
</evidence>
<dbReference type="InterPro" id="IPR000843">
    <property type="entry name" value="HTH_LacI"/>
</dbReference>
<organism evidence="6 7">
    <name type="scientific">Kushneria avicenniae</name>
    <dbReference type="NCBI Taxonomy" id="402385"/>
    <lineage>
        <taxon>Bacteria</taxon>
        <taxon>Pseudomonadati</taxon>
        <taxon>Pseudomonadota</taxon>
        <taxon>Gammaproteobacteria</taxon>
        <taxon>Oceanospirillales</taxon>
        <taxon>Halomonadaceae</taxon>
        <taxon>Kushneria</taxon>
    </lineage>
</organism>
<dbReference type="InterPro" id="IPR028082">
    <property type="entry name" value="Peripla_BP_I"/>
</dbReference>
<dbReference type="SUPFAM" id="SSF53822">
    <property type="entry name" value="Periplasmic binding protein-like I"/>
    <property type="match status" value="1"/>
</dbReference>
<dbReference type="Proteomes" id="UP000199046">
    <property type="component" value="Unassembled WGS sequence"/>
</dbReference>
<dbReference type="STRING" id="402385.SAMN05421848_3126"/>
<dbReference type="EMBL" id="FOLY01000008">
    <property type="protein sequence ID" value="SFC88283.1"/>
    <property type="molecule type" value="Genomic_DNA"/>
</dbReference>
<dbReference type="GO" id="GO:0000976">
    <property type="term" value="F:transcription cis-regulatory region binding"/>
    <property type="evidence" value="ECO:0007669"/>
    <property type="project" value="TreeGrafter"/>
</dbReference>
<protein>
    <submittedName>
        <fullName evidence="6">Transcriptional regulator, LacI family</fullName>
    </submittedName>
</protein>
<evidence type="ECO:0000259" key="5">
    <source>
        <dbReference type="PROSITE" id="PS50943"/>
    </source>
</evidence>
<keyword evidence="7" id="KW-1185">Reference proteome</keyword>
<dbReference type="CDD" id="cd01392">
    <property type="entry name" value="HTH_LacI"/>
    <property type="match status" value="1"/>
</dbReference>
<evidence type="ECO:0000256" key="1">
    <source>
        <dbReference type="ARBA" id="ARBA00023015"/>
    </source>
</evidence>
<dbReference type="InterPro" id="IPR001387">
    <property type="entry name" value="Cro/C1-type_HTH"/>
</dbReference>
<dbReference type="SUPFAM" id="SSF47413">
    <property type="entry name" value="lambda repressor-like DNA-binding domains"/>
    <property type="match status" value="1"/>
</dbReference>
<dbReference type="InterPro" id="IPR010982">
    <property type="entry name" value="Lambda_DNA-bd_dom_sf"/>
</dbReference>
<dbReference type="Gene3D" id="1.10.260.40">
    <property type="entry name" value="lambda repressor-like DNA-binding domains"/>
    <property type="match status" value="1"/>
</dbReference>
<evidence type="ECO:0000256" key="3">
    <source>
        <dbReference type="ARBA" id="ARBA00023163"/>
    </source>
</evidence>
<gene>
    <name evidence="6" type="ORF">SAMN05421848_3126</name>
</gene>
<evidence type="ECO:0000313" key="6">
    <source>
        <dbReference type="EMBL" id="SFC88283.1"/>
    </source>
</evidence>
<keyword evidence="3" id="KW-0804">Transcription</keyword>
<reference evidence="7" key="1">
    <citation type="submission" date="2016-10" db="EMBL/GenBank/DDBJ databases">
        <authorList>
            <person name="Varghese N."/>
            <person name="Submissions S."/>
        </authorList>
    </citation>
    <scope>NUCLEOTIDE SEQUENCE [LARGE SCALE GENOMIC DNA]</scope>
    <source>
        <strain evidence="7">DSM 23439</strain>
    </source>
</reference>
<dbReference type="AlphaFoldDB" id="A0A1I1N0C3"/>
<dbReference type="GO" id="GO:0003700">
    <property type="term" value="F:DNA-binding transcription factor activity"/>
    <property type="evidence" value="ECO:0007669"/>
    <property type="project" value="TreeGrafter"/>
</dbReference>
<dbReference type="InterPro" id="IPR046335">
    <property type="entry name" value="LacI/GalR-like_sensor"/>
</dbReference>
<proteinExistence type="predicted"/>
<accession>A0A1I1N0C3</accession>
<evidence type="ECO:0000313" key="7">
    <source>
        <dbReference type="Proteomes" id="UP000199046"/>
    </source>
</evidence>
<dbReference type="SMART" id="SM00354">
    <property type="entry name" value="HTH_LACI"/>
    <property type="match status" value="1"/>
</dbReference>
<feature type="domain" description="HTH lacI-type" evidence="4">
    <location>
        <begin position="12"/>
        <end position="66"/>
    </location>
</feature>
<keyword evidence="2" id="KW-0238">DNA-binding</keyword>
<keyword evidence="1" id="KW-0805">Transcription regulation</keyword>
<dbReference type="RefSeq" id="WP_175489727.1">
    <property type="nucleotide sequence ID" value="NZ_FOLY01000008.1"/>
</dbReference>
<dbReference type="Pfam" id="PF13377">
    <property type="entry name" value="Peripla_BP_3"/>
    <property type="match status" value="1"/>
</dbReference>
<dbReference type="Pfam" id="PF00356">
    <property type="entry name" value="LacI"/>
    <property type="match status" value="1"/>
</dbReference>
<dbReference type="PROSITE" id="PS50943">
    <property type="entry name" value="HTH_CROC1"/>
    <property type="match status" value="1"/>
</dbReference>
<dbReference type="PROSITE" id="PS50932">
    <property type="entry name" value="HTH_LACI_2"/>
    <property type="match status" value="1"/>
</dbReference>
<dbReference type="PANTHER" id="PTHR30146:SF33">
    <property type="entry name" value="TRANSCRIPTIONAL REGULATOR"/>
    <property type="match status" value="1"/>
</dbReference>
<dbReference type="Gene3D" id="3.40.50.2300">
    <property type="match status" value="2"/>
</dbReference>
<name>A0A1I1N0C3_9GAMM</name>